<evidence type="ECO:0000313" key="2">
    <source>
        <dbReference type="Proteomes" id="UP000799428"/>
    </source>
</evidence>
<evidence type="ECO:0000313" key="1">
    <source>
        <dbReference type="EMBL" id="KAF2711230.1"/>
    </source>
</evidence>
<name>A0A6G1KEM8_9PLEO</name>
<keyword evidence="2" id="KW-1185">Reference proteome</keyword>
<gene>
    <name evidence="1" type="ORF">K504DRAFT_245306</name>
</gene>
<protein>
    <submittedName>
        <fullName evidence="1">Uncharacterized protein</fullName>
    </submittedName>
</protein>
<organism evidence="1 2">
    <name type="scientific">Pleomassaria siparia CBS 279.74</name>
    <dbReference type="NCBI Taxonomy" id="1314801"/>
    <lineage>
        <taxon>Eukaryota</taxon>
        <taxon>Fungi</taxon>
        <taxon>Dikarya</taxon>
        <taxon>Ascomycota</taxon>
        <taxon>Pezizomycotina</taxon>
        <taxon>Dothideomycetes</taxon>
        <taxon>Pleosporomycetidae</taxon>
        <taxon>Pleosporales</taxon>
        <taxon>Pleomassariaceae</taxon>
        <taxon>Pleomassaria</taxon>
    </lineage>
</organism>
<dbReference type="AlphaFoldDB" id="A0A6G1KEM8"/>
<proteinExistence type="predicted"/>
<reference evidence="1" key="1">
    <citation type="journal article" date="2020" name="Stud. Mycol.">
        <title>101 Dothideomycetes genomes: a test case for predicting lifestyles and emergence of pathogens.</title>
        <authorList>
            <person name="Haridas S."/>
            <person name="Albert R."/>
            <person name="Binder M."/>
            <person name="Bloem J."/>
            <person name="Labutti K."/>
            <person name="Salamov A."/>
            <person name="Andreopoulos B."/>
            <person name="Baker S."/>
            <person name="Barry K."/>
            <person name="Bills G."/>
            <person name="Bluhm B."/>
            <person name="Cannon C."/>
            <person name="Castanera R."/>
            <person name="Culley D."/>
            <person name="Daum C."/>
            <person name="Ezra D."/>
            <person name="Gonzalez J."/>
            <person name="Henrissat B."/>
            <person name="Kuo A."/>
            <person name="Liang C."/>
            <person name="Lipzen A."/>
            <person name="Lutzoni F."/>
            <person name="Magnuson J."/>
            <person name="Mondo S."/>
            <person name="Nolan M."/>
            <person name="Ohm R."/>
            <person name="Pangilinan J."/>
            <person name="Park H.-J."/>
            <person name="Ramirez L."/>
            <person name="Alfaro M."/>
            <person name="Sun H."/>
            <person name="Tritt A."/>
            <person name="Yoshinaga Y."/>
            <person name="Zwiers L.-H."/>
            <person name="Turgeon B."/>
            <person name="Goodwin S."/>
            <person name="Spatafora J."/>
            <person name="Crous P."/>
            <person name="Grigoriev I."/>
        </authorList>
    </citation>
    <scope>NUCLEOTIDE SEQUENCE</scope>
    <source>
        <strain evidence="1">CBS 279.74</strain>
    </source>
</reference>
<sequence length="128" mass="15074">MKCSNWGFAIDPMPRQLAVRHGSETRLAGNVMFGAWGWMRERAIGRAILFFFDEEGHVHVSNTPRDHPHRHRNSRCLCQKHLPHTPPLRHNHFPHSHLQTEDQSPVSCPFLPLCLCRCRRLRWPLESW</sequence>
<accession>A0A6G1KEM8</accession>
<dbReference type="Proteomes" id="UP000799428">
    <property type="component" value="Unassembled WGS sequence"/>
</dbReference>
<dbReference type="EMBL" id="MU005768">
    <property type="protein sequence ID" value="KAF2711230.1"/>
    <property type="molecule type" value="Genomic_DNA"/>
</dbReference>